<protein>
    <submittedName>
        <fullName evidence="2">Uncharacterized protein</fullName>
    </submittedName>
</protein>
<feature type="region of interest" description="Disordered" evidence="1">
    <location>
        <begin position="344"/>
        <end position="369"/>
    </location>
</feature>
<proteinExistence type="predicted"/>
<feature type="compositionally biased region" description="Low complexity" evidence="1">
    <location>
        <begin position="346"/>
        <end position="357"/>
    </location>
</feature>
<evidence type="ECO:0000313" key="2">
    <source>
        <dbReference type="EMBL" id="KAK6354027.1"/>
    </source>
</evidence>
<reference evidence="2 3" key="1">
    <citation type="submission" date="2019-10" db="EMBL/GenBank/DDBJ databases">
        <authorList>
            <person name="Palmer J.M."/>
        </authorList>
    </citation>
    <scope>NUCLEOTIDE SEQUENCE [LARGE SCALE GENOMIC DNA]</scope>
    <source>
        <strain evidence="2 3">TWF730</strain>
    </source>
</reference>
<accession>A0AAV9V5K5</accession>
<comment type="caution">
    <text evidence="2">The sequence shown here is derived from an EMBL/GenBank/DDBJ whole genome shotgun (WGS) entry which is preliminary data.</text>
</comment>
<dbReference type="EMBL" id="JAVHNS010000005">
    <property type="protein sequence ID" value="KAK6354027.1"/>
    <property type="molecule type" value="Genomic_DNA"/>
</dbReference>
<sequence>MSLAIETTIEYFCASMDTEIIEVSAFLDPLEDKLAAIKRQLFEFFYPYIQDLKDGKPVSGETGYPIDVTCVIPKDKVRLVLEKRRGIVDVWGYHLPKIFNPIVEQVLNLENRYKEKSNFLEQQYDQALEADSRGKIGLYAHLLYPAALDSLMSQGKLLQKLRQKIEPVTKRFNDLQAIATTAWELVDIISELPESAGLTTQNKFSKGPTWKFSITLDEHWTNELEMLNIQLHDNIYVKKKTMSGKAPKTAMPKDYRPIKLIENIFASRLEYVNTIVVEDLDTGYATSLASWIPDDVATTEPLPRKRRLSDEHATKESAQLFQQPQILPSPTDLSKRVCLAPVQGYQTHPPQHPIHPTKANTKRVSRKRG</sequence>
<gene>
    <name evidence="2" type="ORF">TWF730_008447</name>
</gene>
<feature type="region of interest" description="Disordered" evidence="1">
    <location>
        <begin position="307"/>
        <end position="329"/>
    </location>
</feature>
<name>A0AAV9V5K5_9PEZI</name>
<evidence type="ECO:0000313" key="3">
    <source>
        <dbReference type="Proteomes" id="UP001373714"/>
    </source>
</evidence>
<feature type="compositionally biased region" description="Basic residues" evidence="1">
    <location>
        <begin position="360"/>
        <end position="369"/>
    </location>
</feature>
<dbReference type="Proteomes" id="UP001373714">
    <property type="component" value="Unassembled WGS sequence"/>
</dbReference>
<keyword evidence="3" id="KW-1185">Reference proteome</keyword>
<organism evidence="2 3">
    <name type="scientific">Orbilia blumenaviensis</name>
    <dbReference type="NCBI Taxonomy" id="1796055"/>
    <lineage>
        <taxon>Eukaryota</taxon>
        <taxon>Fungi</taxon>
        <taxon>Dikarya</taxon>
        <taxon>Ascomycota</taxon>
        <taxon>Pezizomycotina</taxon>
        <taxon>Orbiliomycetes</taxon>
        <taxon>Orbiliales</taxon>
        <taxon>Orbiliaceae</taxon>
        <taxon>Orbilia</taxon>
    </lineage>
</organism>
<feature type="compositionally biased region" description="Polar residues" evidence="1">
    <location>
        <begin position="316"/>
        <end position="329"/>
    </location>
</feature>
<dbReference type="AlphaFoldDB" id="A0AAV9V5K5"/>
<evidence type="ECO:0000256" key="1">
    <source>
        <dbReference type="SAM" id="MobiDB-lite"/>
    </source>
</evidence>